<accession>A0A9W4R4R9</accession>
<evidence type="ECO:0000256" key="1">
    <source>
        <dbReference type="ARBA" id="ARBA00001974"/>
    </source>
</evidence>
<evidence type="ECO:0000256" key="8">
    <source>
        <dbReference type="ARBA" id="ARBA00022490"/>
    </source>
</evidence>
<dbReference type="PANTHER" id="PTHR21071:SF4">
    <property type="entry name" value="UDP-N-ACETYLENOLPYRUVOYLGLUCOSAMINE REDUCTASE"/>
    <property type="match status" value="1"/>
</dbReference>
<evidence type="ECO:0000256" key="17">
    <source>
        <dbReference type="ARBA" id="ARBA00023316"/>
    </source>
</evidence>
<dbReference type="PROSITE" id="PS51387">
    <property type="entry name" value="FAD_PCMH"/>
    <property type="match status" value="1"/>
</dbReference>
<gene>
    <name evidence="20 22" type="primary">murB</name>
    <name evidence="22" type="ORF">PSECIP111854_03885</name>
</gene>
<evidence type="ECO:0000313" key="23">
    <source>
        <dbReference type="Proteomes" id="UP001152467"/>
    </source>
</evidence>
<evidence type="ECO:0000256" key="19">
    <source>
        <dbReference type="ARBA" id="ARBA00048914"/>
    </source>
</evidence>
<keyword evidence="10 20" id="KW-0285">Flavoprotein</keyword>
<keyword evidence="16 20" id="KW-0131">Cell cycle</keyword>
<feature type="active site" evidence="20">
    <location>
        <position position="153"/>
    </location>
</feature>
<feature type="domain" description="FAD-binding PCMH-type" evidence="21">
    <location>
        <begin position="2"/>
        <end position="177"/>
    </location>
</feature>
<protein>
    <recommendedName>
        <fullName evidence="7 20">UDP-N-acetylenolpyruvoylglucosamine reductase</fullName>
        <ecNumber evidence="6 20">1.3.1.98</ecNumber>
    </recommendedName>
    <alternativeName>
        <fullName evidence="18 20">UDP-N-acetylmuramate dehydrogenase</fullName>
    </alternativeName>
</protein>
<evidence type="ECO:0000256" key="2">
    <source>
        <dbReference type="ARBA" id="ARBA00003921"/>
    </source>
</evidence>
<dbReference type="Pfam" id="PF01565">
    <property type="entry name" value="FAD_binding_4"/>
    <property type="match status" value="1"/>
</dbReference>
<dbReference type="RefSeq" id="WP_261627089.1">
    <property type="nucleotide sequence ID" value="NZ_CAMAPC010000024.1"/>
</dbReference>
<dbReference type="InterPro" id="IPR011601">
    <property type="entry name" value="MurB_C"/>
</dbReference>
<organism evidence="22 23">
    <name type="scientific">Pseudoalteromonas holothuriae</name>
    <dbReference type="NCBI Taxonomy" id="2963714"/>
    <lineage>
        <taxon>Bacteria</taxon>
        <taxon>Pseudomonadati</taxon>
        <taxon>Pseudomonadota</taxon>
        <taxon>Gammaproteobacteria</taxon>
        <taxon>Alteromonadales</taxon>
        <taxon>Pseudoalteromonadaceae</taxon>
        <taxon>Pseudoalteromonas</taxon>
    </lineage>
</organism>
<comment type="pathway">
    <text evidence="4 20">Cell wall biogenesis; peptidoglycan biosynthesis.</text>
</comment>
<dbReference type="InterPro" id="IPR036318">
    <property type="entry name" value="FAD-bd_PCMH-like_sf"/>
</dbReference>
<dbReference type="SUPFAM" id="SSF56176">
    <property type="entry name" value="FAD-binding/transporter-associated domain-like"/>
    <property type="match status" value="1"/>
</dbReference>
<evidence type="ECO:0000256" key="3">
    <source>
        <dbReference type="ARBA" id="ARBA00004496"/>
    </source>
</evidence>
<dbReference type="GO" id="GO:0005829">
    <property type="term" value="C:cytosol"/>
    <property type="evidence" value="ECO:0007669"/>
    <property type="project" value="TreeGrafter"/>
</dbReference>
<keyword evidence="23" id="KW-1185">Reference proteome</keyword>
<dbReference type="SUPFAM" id="SSF56194">
    <property type="entry name" value="Uridine diphospho-N-Acetylenolpyruvylglucosamine reductase, MurB, C-terminal domain"/>
    <property type="match status" value="1"/>
</dbReference>
<comment type="similarity">
    <text evidence="5 20">Belongs to the MurB family.</text>
</comment>
<feature type="active site" description="Proton donor" evidence="20">
    <location>
        <position position="223"/>
    </location>
</feature>
<dbReference type="Pfam" id="PF02873">
    <property type="entry name" value="MurB_C"/>
    <property type="match status" value="1"/>
</dbReference>
<comment type="cofactor">
    <cofactor evidence="1 20">
        <name>FAD</name>
        <dbReference type="ChEBI" id="CHEBI:57692"/>
    </cofactor>
</comment>
<proteinExistence type="inferred from homology"/>
<dbReference type="InterPro" id="IPR006094">
    <property type="entry name" value="Oxid_FAD_bind_N"/>
</dbReference>
<dbReference type="Gene3D" id="3.90.78.10">
    <property type="entry name" value="UDP-N-acetylenolpyruvoylglucosamine reductase, C-terminal domain"/>
    <property type="match status" value="1"/>
</dbReference>
<dbReference type="EC" id="1.3.1.98" evidence="6 20"/>
<dbReference type="PANTHER" id="PTHR21071">
    <property type="entry name" value="UDP-N-ACETYLENOLPYRUVOYLGLUCOSAMINE REDUCTASE"/>
    <property type="match status" value="1"/>
</dbReference>
<dbReference type="Gene3D" id="3.30.465.10">
    <property type="match status" value="1"/>
</dbReference>
<keyword evidence="15 20" id="KW-0560">Oxidoreductase</keyword>
<dbReference type="GO" id="GO:0071555">
    <property type="term" value="P:cell wall organization"/>
    <property type="evidence" value="ECO:0007669"/>
    <property type="project" value="UniProtKB-KW"/>
</dbReference>
<dbReference type="Proteomes" id="UP001152467">
    <property type="component" value="Unassembled WGS sequence"/>
</dbReference>
<evidence type="ECO:0000256" key="18">
    <source>
        <dbReference type="ARBA" id="ARBA00031026"/>
    </source>
</evidence>
<dbReference type="InterPro" id="IPR003170">
    <property type="entry name" value="MurB"/>
</dbReference>
<evidence type="ECO:0000256" key="16">
    <source>
        <dbReference type="ARBA" id="ARBA00023306"/>
    </source>
</evidence>
<keyword evidence="11 20" id="KW-0274">FAD</keyword>
<comment type="caution">
    <text evidence="22">The sequence shown here is derived from an EMBL/GenBank/DDBJ whole genome shotgun (WGS) entry which is preliminary data.</text>
</comment>
<sequence length="337" mass="37683">MHALRPLHTFALPSRCHQLITLTHWQQLLEIDFTKPFCLLGQGSNTIFVDDFEGSVLHVAFKGIEINEHQSHWRIKVAAGESWHDLVIKLLDKGIAGLENLALIPGTVGAAPVQNIGAYGVELAQFVDHIEGFDIQTQQLMTLSAEQCQFGYRDSIFKHALKARFVITQVCLRLTKQWQPELSYGPLQSLKNDNPTAQQVCQAVVKIRQSKLPDPHVLANAGSFFKNPIVSHKHAVKLKQSFADIPVYAVDQQQQKLAAGWLIEQTGLKGYRVGDISVYQKQALVLVNHGNGCAEDLLAVIKHIQGQVWRQFAVCLEHEVRLIGRHNEIHIQGAVSE</sequence>
<dbReference type="GO" id="GO:0008762">
    <property type="term" value="F:UDP-N-acetylmuramate dehydrogenase activity"/>
    <property type="evidence" value="ECO:0007669"/>
    <property type="project" value="UniProtKB-UniRule"/>
</dbReference>
<evidence type="ECO:0000256" key="12">
    <source>
        <dbReference type="ARBA" id="ARBA00022857"/>
    </source>
</evidence>
<keyword evidence="12 20" id="KW-0521">NADP</keyword>
<dbReference type="InterPro" id="IPR016166">
    <property type="entry name" value="FAD-bd_PCMH"/>
</dbReference>
<dbReference type="Gene3D" id="3.30.43.10">
    <property type="entry name" value="Uridine Diphospho-n-acetylenolpyruvylglucosamine Reductase, domain 2"/>
    <property type="match status" value="1"/>
</dbReference>
<comment type="subcellular location">
    <subcellularLocation>
        <location evidence="3 20">Cytoplasm</location>
    </subcellularLocation>
</comment>
<dbReference type="NCBIfam" id="TIGR00179">
    <property type="entry name" value="murB"/>
    <property type="match status" value="1"/>
</dbReference>
<feature type="active site" evidence="20">
    <location>
        <position position="319"/>
    </location>
</feature>
<evidence type="ECO:0000256" key="13">
    <source>
        <dbReference type="ARBA" id="ARBA00022960"/>
    </source>
</evidence>
<keyword evidence="8 20" id="KW-0963">Cytoplasm</keyword>
<evidence type="ECO:0000256" key="9">
    <source>
        <dbReference type="ARBA" id="ARBA00022618"/>
    </source>
</evidence>
<dbReference type="GO" id="GO:0051301">
    <property type="term" value="P:cell division"/>
    <property type="evidence" value="ECO:0007669"/>
    <property type="project" value="UniProtKB-KW"/>
</dbReference>
<evidence type="ECO:0000256" key="10">
    <source>
        <dbReference type="ARBA" id="ARBA00022630"/>
    </source>
</evidence>
<reference evidence="22" key="1">
    <citation type="submission" date="2022-07" db="EMBL/GenBank/DDBJ databases">
        <authorList>
            <person name="Criscuolo A."/>
        </authorList>
    </citation>
    <scope>NUCLEOTIDE SEQUENCE</scope>
    <source>
        <strain evidence="22">CIP111854</strain>
    </source>
</reference>
<evidence type="ECO:0000256" key="14">
    <source>
        <dbReference type="ARBA" id="ARBA00022984"/>
    </source>
</evidence>
<name>A0A9W4R4R9_9GAMM</name>
<evidence type="ECO:0000313" key="22">
    <source>
        <dbReference type="EMBL" id="CAH9066426.1"/>
    </source>
</evidence>
<dbReference type="HAMAP" id="MF_00037">
    <property type="entry name" value="MurB"/>
    <property type="match status" value="1"/>
</dbReference>
<evidence type="ECO:0000256" key="15">
    <source>
        <dbReference type="ARBA" id="ARBA00023002"/>
    </source>
</evidence>
<evidence type="ECO:0000256" key="4">
    <source>
        <dbReference type="ARBA" id="ARBA00004752"/>
    </source>
</evidence>
<evidence type="ECO:0000256" key="6">
    <source>
        <dbReference type="ARBA" id="ARBA00012518"/>
    </source>
</evidence>
<dbReference type="InterPro" id="IPR016169">
    <property type="entry name" value="FAD-bd_PCMH_sub2"/>
</dbReference>
<dbReference type="GO" id="GO:0008360">
    <property type="term" value="P:regulation of cell shape"/>
    <property type="evidence" value="ECO:0007669"/>
    <property type="project" value="UniProtKB-KW"/>
</dbReference>
<keyword evidence="14 20" id="KW-0573">Peptidoglycan synthesis</keyword>
<evidence type="ECO:0000256" key="7">
    <source>
        <dbReference type="ARBA" id="ARBA00015188"/>
    </source>
</evidence>
<keyword evidence="13 20" id="KW-0133">Cell shape</keyword>
<dbReference type="GO" id="GO:0071949">
    <property type="term" value="F:FAD binding"/>
    <property type="evidence" value="ECO:0007669"/>
    <property type="project" value="InterPro"/>
</dbReference>
<dbReference type="AlphaFoldDB" id="A0A9W4R4R9"/>
<evidence type="ECO:0000256" key="5">
    <source>
        <dbReference type="ARBA" id="ARBA00010485"/>
    </source>
</evidence>
<comment type="function">
    <text evidence="2 20">Cell wall formation.</text>
</comment>
<comment type="catalytic activity">
    <reaction evidence="19 20">
        <text>UDP-N-acetyl-alpha-D-muramate + NADP(+) = UDP-N-acetyl-3-O-(1-carboxyvinyl)-alpha-D-glucosamine + NADPH + H(+)</text>
        <dbReference type="Rhea" id="RHEA:12248"/>
        <dbReference type="ChEBI" id="CHEBI:15378"/>
        <dbReference type="ChEBI" id="CHEBI:57783"/>
        <dbReference type="ChEBI" id="CHEBI:58349"/>
        <dbReference type="ChEBI" id="CHEBI:68483"/>
        <dbReference type="ChEBI" id="CHEBI:70757"/>
        <dbReference type="EC" id="1.3.1.98"/>
    </reaction>
</comment>
<dbReference type="NCBIfam" id="NF000755">
    <property type="entry name" value="PRK00046.1"/>
    <property type="match status" value="1"/>
</dbReference>
<dbReference type="InterPro" id="IPR016167">
    <property type="entry name" value="FAD-bd_PCMH_sub1"/>
</dbReference>
<dbReference type="InterPro" id="IPR036635">
    <property type="entry name" value="MurB_C_sf"/>
</dbReference>
<evidence type="ECO:0000259" key="21">
    <source>
        <dbReference type="PROSITE" id="PS51387"/>
    </source>
</evidence>
<keyword evidence="9 20" id="KW-0132">Cell division</keyword>
<evidence type="ECO:0000256" key="11">
    <source>
        <dbReference type="ARBA" id="ARBA00022827"/>
    </source>
</evidence>
<dbReference type="EMBL" id="CAMAPC010000024">
    <property type="protein sequence ID" value="CAH9066426.1"/>
    <property type="molecule type" value="Genomic_DNA"/>
</dbReference>
<dbReference type="GO" id="GO:0009252">
    <property type="term" value="P:peptidoglycan biosynthetic process"/>
    <property type="evidence" value="ECO:0007669"/>
    <property type="project" value="UniProtKB-UniRule"/>
</dbReference>
<evidence type="ECO:0000256" key="20">
    <source>
        <dbReference type="HAMAP-Rule" id="MF_00037"/>
    </source>
</evidence>
<keyword evidence="17 20" id="KW-0961">Cell wall biogenesis/degradation</keyword>